<evidence type="ECO:0000256" key="1">
    <source>
        <dbReference type="ARBA" id="ARBA00004123"/>
    </source>
</evidence>
<dbReference type="InterPro" id="IPR001005">
    <property type="entry name" value="SANT/Myb"/>
</dbReference>
<evidence type="ECO:0000256" key="5">
    <source>
        <dbReference type="ARBA" id="ARBA00023163"/>
    </source>
</evidence>
<evidence type="ECO:0000256" key="6">
    <source>
        <dbReference type="ARBA" id="ARBA00023242"/>
    </source>
</evidence>
<sequence>MVSGAGTGSRVNGGGRGGSEEGAAKKGPWTAAEDAILMEYLPGRTDNEIKNYWNTRVKRLQRAGLPVYPDDIPIQFDQHQPTYPNSPSNYKFNPSLALFDRFPQSKLANPFQPRSSSSFLSNPNDQYNFFHENFPSKSHVSPFSTSPSTIYIDSFEYSPLGLVPTAKTGLPSIQPPALGTATPASSGSTGGDSAVVGDSYMNGPPFEVDEYCDIAPEMGNSGLLDALLEESKALVEAEKMKVEISMNSGKCKGISESDSSSAHSSVGMKAKDPLEEMNPMDDDLSSLLNNFPLTVPVPDWYHEAANAKSSNGESSKTNDVADPRFDTPPPDNFPSPVATTLETSNPKWSTLGPSCWNNMPDIC</sequence>
<evidence type="ECO:0000256" key="7">
    <source>
        <dbReference type="SAM" id="MobiDB-lite"/>
    </source>
</evidence>
<comment type="subcellular location">
    <subcellularLocation>
        <location evidence="1">Nucleus</location>
    </subcellularLocation>
</comment>
<feature type="region of interest" description="Disordered" evidence="7">
    <location>
        <begin position="307"/>
        <end position="351"/>
    </location>
</feature>
<dbReference type="PANTHER" id="PTHR47995">
    <property type="entry name" value="TRANSCRIPTION FACTOR MYB33-RELATED"/>
    <property type="match status" value="1"/>
</dbReference>
<keyword evidence="6" id="KW-0539">Nucleus</keyword>
<dbReference type="PANTHER" id="PTHR47995:SF18">
    <property type="entry name" value="TRANSCRIPTION FACTOR MYB65"/>
    <property type="match status" value="1"/>
</dbReference>
<evidence type="ECO:0000256" key="3">
    <source>
        <dbReference type="ARBA" id="ARBA00023015"/>
    </source>
</evidence>
<gene>
    <name evidence="9" type="ORF">C3L33_11910</name>
</gene>
<keyword evidence="4" id="KW-0238">DNA-binding</keyword>
<evidence type="ECO:0000259" key="8">
    <source>
        <dbReference type="PROSITE" id="PS51294"/>
    </source>
</evidence>
<accession>A0A6A4LLF5</accession>
<keyword evidence="10" id="KW-1185">Reference proteome</keyword>
<keyword evidence="3" id="KW-0805">Transcription regulation</keyword>
<evidence type="ECO:0000313" key="9">
    <source>
        <dbReference type="EMBL" id="KAE9456209.1"/>
    </source>
</evidence>
<name>A0A6A4LLF5_9ERIC</name>
<feature type="compositionally biased region" description="Gly residues" evidence="7">
    <location>
        <begin position="1"/>
        <end position="17"/>
    </location>
</feature>
<evidence type="ECO:0000256" key="4">
    <source>
        <dbReference type="ARBA" id="ARBA00023125"/>
    </source>
</evidence>
<keyword evidence="5" id="KW-0804">Transcription</keyword>
<dbReference type="CDD" id="cd00167">
    <property type="entry name" value="SANT"/>
    <property type="match status" value="1"/>
</dbReference>
<dbReference type="GO" id="GO:0003677">
    <property type="term" value="F:DNA binding"/>
    <property type="evidence" value="ECO:0007669"/>
    <property type="project" value="UniProtKB-KW"/>
</dbReference>
<dbReference type="InterPro" id="IPR017930">
    <property type="entry name" value="Myb_dom"/>
</dbReference>
<dbReference type="EMBL" id="QEFC01001749">
    <property type="protein sequence ID" value="KAE9456209.1"/>
    <property type="molecule type" value="Genomic_DNA"/>
</dbReference>
<evidence type="ECO:0000313" key="10">
    <source>
        <dbReference type="Proteomes" id="UP000428333"/>
    </source>
</evidence>
<dbReference type="InterPro" id="IPR009057">
    <property type="entry name" value="Homeodomain-like_sf"/>
</dbReference>
<feature type="compositionally biased region" description="Polar residues" evidence="7">
    <location>
        <begin position="307"/>
        <end position="318"/>
    </location>
</feature>
<dbReference type="OrthoDB" id="2143914at2759"/>
<proteinExistence type="predicted"/>
<protein>
    <recommendedName>
        <fullName evidence="8">HTH myb-type domain-containing protein</fullName>
    </recommendedName>
</protein>
<dbReference type="PROSITE" id="PS51294">
    <property type="entry name" value="HTH_MYB"/>
    <property type="match status" value="1"/>
</dbReference>
<organism evidence="9 10">
    <name type="scientific">Rhododendron williamsianum</name>
    <dbReference type="NCBI Taxonomy" id="262921"/>
    <lineage>
        <taxon>Eukaryota</taxon>
        <taxon>Viridiplantae</taxon>
        <taxon>Streptophyta</taxon>
        <taxon>Embryophyta</taxon>
        <taxon>Tracheophyta</taxon>
        <taxon>Spermatophyta</taxon>
        <taxon>Magnoliopsida</taxon>
        <taxon>eudicotyledons</taxon>
        <taxon>Gunneridae</taxon>
        <taxon>Pentapetalae</taxon>
        <taxon>asterids</taxon>
        <taxon>Ericales</taxon>
        <taxon>Ericaceae</taxon>
        <taxon>Ericoideae</taxon>
        <taxon>Rhodoreae</taxon>
        <taxon>Rhododendron</taxon>
    </lineage>
</organism>
<feature type="region of interest" description="Disordered" evidence="7">
    <location>
        <begin position="1"/>
        <end position="27"/>
    </location>
</feature>
<reference evidence="9 10" key="1">
    <citation type="journal article" date="2019" name="Genome Biol. Evol.">
        <title>The Rhododendron genome and chromosomal organization provide insight into shared whole-genome duplications across the heath family (Ericaceae).</title>
        <authorList>
            <person name="Soza V.L."/>
            <person name="Lindsley D."/>
            <person name="Waalkes A."/>
            <person name="Ramage E."/>
            <person name="Patwardhan R.P."/>
            <person name="Burton J.N."/>
            <person name="Adey A."/>
            <person name="Kumar A."/>
            <person name="Qiu R."/>
            <person name="Shendure J."/>
            <person name="Hall B."/>
        </authorList>
    </citation>
    <scope>NUCLEOTIDE SEQUENCE [LARGE SCALE GENOMIC DNA]</scope>
    <source>
        <strain evidence="9">RSF 1966-606</strain>
    </source>
</reference>
<evidence type="ECO:0000256" key="2">
    <source>
        <dbReference type="ARBA" id="ARBA00022737"/>
    </source>
</evidence>
<dbReference type="GO" id="GO:0005634">
    <property type="term" value="C:nucleus"/>
    <property type="evidence" value="ECO:0007669"/>
    <property type="project" value="UniProtKB-SubCell"/>
</dbReference>
<dbReference type="AlphaFoldDB" id="A0A6A4LLF5"/>
<dbReference type="Gene3D" id="1.10.10.60">
    <property type="entry name" value="Homeodomain-like"/>
    <property type="match status" value="1"/>
</dbReference>
<feature type="non-terminal residue" evidence="9">
    <location>
        <position position="1"/>
    </location>
</feature>
<feature type="domain" description="HTH myb-type" evidence="8">
    <location>
        <begin position="39"/>
        <end position="61"/>
    </location>
</feature>
<dbReference type="Proteomes" id="UP000428333">
    <property type="component" value="Linkage Group LG07"/>
</dbReference>
<keyword evidence="2" id="KW-0677">Repeat</keyword>
<feature type="compositionally biased region" description="Polar residues" evidence="7">
    <location>
        <begin position="337"/>
        <end position="351"/>
    </location>
</feature>
<dbReference type="SUPFAM" id="SSF46689">
    <property type="entry name" value="Homeodomain-like"/>
    <property type="match status" value="1"/>
</dbReference>
<comment type="caution">
    <text evidence="9">The sequence shown here is derived from an EMBL/GenBank/DDBJ whole genome shotgun (WGS) entry which is preliminary data.</text>
</comment>